<protein>
    <recommendedName>
        <fullName evidence="2">F-box domain-containing protein</fullName>
    </recommendedName>
</protein>
<dbReference type="STRING" id="93625.A0A409WTZ0"/>
<dbReference type="InterPro" id="IPR001810">
    <property type="entry name" value="F-box_dom"/>
</dbReference>
<dbReference type="OrthoDB" id="3256413at2759"/>
<reference evidence="3 4" key="1">
    <citation type="journal article" date="2018" name="Evol. Lett.">
        <title>Horizontal gene cluster transfer increased hallucinogenic mushroom diversity.</title>
        <authorList>
            <person name="Reynolds H.T."/>
            <person name="Vijayakumar V."/>
            <person name="Gluck-Thaler E."/>
            <person name="Korotkin H.B."/>
            <person name="Matheny P.B."/>
            <person name="Slot J.C."/>
        </authorList>
    </citation>
    <scope>NUCLEOTIDE SEQUENCE [LARGE SCALE GENOMIC DNA]</scope>
    <source>
        <strain evidence="3 4">2631</strain>
    </source>
</reference>
<feature type="domain" description="F-box" evidence="2">
    <location>
        <begin position="8"/>
        <end position="54"/>
    </location>
</feature>
<gene>
    <name evidence="3" type="ORF">CVT25_013784</name>
</gene>
<dbReference type="InterPro" id="IPR036047">
    <property type="entry name" value="F-box-like_dom_sf"/>
</dbReference>
<dbReference type="InParanoid" id="A0A409WTZ0"/>
<dbReference type="SMART" id="SM00256">
    <property type="entry name" value="FBOX"/>
    <property type="match status" value="1"/>
</dbReference>
<evidence type="ECO:0000313" key="3">
    <source>
        <dbReference type="EMBL" id="PPQ81936.1"/>
    </source>
</evidence>
<feature type="compositionally biased region" description="Polar residues" evidence="1">
    <location>
        <begin position="633"/>
        <end position="648"/>
    </location>
</feature>
<evidence type="ECO:0000259" key="2">
    <source>
        <dbReference type="PROSITE" id="PS50181"/>
    </source>
</evidence>
<keyword evidence="4" id="KW-1185">Reference proteome</keyword>
<dbReference type="SUPFAM" id="SSF81383">
    <property type="entry name" value="F-box domain"/>
    <property type="match status" value="1"/>
</dbReference>
<feature type="region of interest" description="Disordered" evidence="1">
    <location>
        <begin position="604"/>
        <end position="663"/>
    </location>
</feature>
<dbReference type="Proteomes" id="UP000283269">
    <property type="component" value="Unassembled WGS sequence"/>
</dbReference>
<organism evidence="3 4">
    <name type="scientific">Psilocybe cyanescens</name>
    <dbReference type="NCBI Taxonomy" id="93625"/>
    <lineage>
        <taxon>Eukaryota</taxon>
        <taxon>Fungi</taxon>
        <taxon>Dikarya</taxon>
        <taxon>Basidiomycota</taxon>
        <taxon>Agaricomycotina</taxon>
        <taxon>Agaricomycetes</taxon>
        <taxon>Agaricomycetidae</taxon>
        <taxon>Agaricales</taxon>
        <taxon>Agaricineae</taxon>
        <taxon>Strophariaceae</taxon>
        <taxon>Psilocybe</taxon>
    </lineage>
</organism>
<proteinExistence type="predicted"/>
<dbReference type="PROSITE" id="PS50181">
    <property type="entry name" value="FBOX"/>
    <property type="match status" value="1"/>
</dbReference>
<feature type="compositionally biased region" description="Low complexity" evidence="1">
    <location>
        <begin position="611"/>
        <end position="632"/>
    </location>
</feature>
<sequence>MLHSPMSPINLQTLPIEITCHIFSSLEMHDLLACSLVTKHFQRIIQNSSQLQYAIELGRYRMVPLLPASVGPSFSTRLSLLRDRERAWKYMNWKKKYTLKLPPTGSVYEFVGGLYGNGREDASRTTASISFLELPTADIPGMDQSADELQMWTHSMGDIVIVDFTMDPSQDLLVLVALAPPESKYLYELHLRSIKTNQPHPKAPVSVLSCLRKPSTHTQTSDVIAAVRVQVAGNLLALLIKESFEGDSAHLEIWNWESNPHFSCAMGRSDGIDDFTFLTQESFLLVLPPGQFEVYTFTHGITSSTSPVLRATYLFPPLSEGYMYWYISMSSNPAPGYVPHSPTDPRSRSTIPGQGKQIYYPRPDERIHACCLYIFNPTREEAHQVHSFVFFLNLRMLIDPLATWVNMPLSHVPPRYPSPKTLIKRPPPENRTNGVMDICETTSASSMAVNGASSPRSDLIIEDTDEELTPLSLSLSSRLSTPADGPHVPQYPPFPTFDDRYMWPSSYLFNNSHRPAQGTSHQPPAIRFENRRSKSGASSTPVAIIPWEVWGPQGTRWFEECISTDWQHAVYGLRTVESVDPEKNQQQTTIPLVSVNNYVSVATQTNGATPSSSSSNMSDSSSSAQHQSLNLSNGQSNGHANQTQTQNGSDDDEDENQAREKRKFLRIRDFNPYSLTNAAEPMAFENPEGKGKRKAEDKARWRVPRLVDEASTTPVKGVFQHDIVSSLPYMEVVSEEAFEVTDVMMDDCRLLLLKRGDAGKLKQVDVLMM</sequence>
<feature type="compositionally biased region" description="Basic and acidic residues" evidence="1">
    <location>
        <begin position="687"/>
        <end position="697"/>
    </location>
</feature>
<dbReference type="AlphaFoldDB" id="A0A409WTZ0"/>
<name>A0A409WTZ0_PSICY</name>
<dbReference type="Gene3D" id="1.20.1280.50">
    <property type="match status" value="1"/>
</dbReference>
<evidence type="ECO:0000256" key="1">
    <source>
        <dbReference type="SAM" id="MobiDB-lite"/>
    </source>
</evidence>
<comment type="caution">
    <text evidence="3">The sequence shown here is derived from an EMBL/GenBank/DDBJ whole genome shotgun (WGS) entry which is preliminary data.</text>
</comment>
<accession>A0A409WTZ0</accession>
<feature type="region of interest" description="Disordered" evidence="1">
    <location>
        <begin position="678"/>
        <end position="697"/>
    </location>
</feature>
<dbReference type="EMBL" id="NHYD01003195">
    <property type="protein sequence ID" value="PPQ81936.1"/>
    <property type="molecule type" value="Genomic_DNA"/>
</dbReference>
<dbReference type="CDD" id="cd09917">
    <property type="entry name" value="F-box_SF"/>
    <property type="match status" value="1"/>
</dbReference>
<dbReference type="Pfam" id="PF12937">
    <property type="entry name" value="F-box-like"/>
    <property type="match status" value="1"/>
</dbReference>
<evidence type="ECO:0000313" key="4">
    <source>
        <dbReference type="Proteomes" id="UP000283269"/>
    </source>
</evidence>